<proteinExistence type="predicted"/>
<name>A0A1I4XYJ2_PSUAM</name>
<sequence length="553" mass="55562">MPSLSELVASDPGAWLRRAGSWDGLAQRLGARADELDRPGSGAAPAGWQGADADRARAGRDALCRALRADAATAARAADVLGRHAGEVLAAQRRVVRAALAVHPLLDLDLRTGRIGLPGAAALLPAPWAALLAGRLALDAARYGAAVRAAVAEATRSDDAAAAALRALRPAAGPGTPGAVSPARTVPPPGPAAARAWWSGLRPDERERLVRTRPDLVGSTDGIPAADRDRANRLRLAAERARLRALVARARQADRAGDRAAGARAAAALAGLDAVHHRLAAGGAFLLDLGTGAGAGRVVLAVGDPERAEHVVTHVPGTGAGWASVPEDLRRVDATRDAATRAAVSAAAGSAAAAAPRERVAAVLWTGYDAPGDLLAAAHLGPAERGAADLRGFQEGLRGGHAGPVHLTVVGHSYGSTVTGRAAGPGFAADDVVFVGSPGAGVRSAGELGVAPERVWATTARHDPISSAPGSELFGTSRGLGPTGLAHGPNPAAPGFGARLFESAPGTALPRPDDPATPTDESAPAAAHGAYWDPGSPGLDMLGRIVSGTTDSP</sequence>
<protein>
    <submittedName>
        <fullName evidence="3">Alpha/beta hydrolase</fullName>
    </submittedName>
</protein>
<gene>
    <name evidence="3" type="ORF">SAMN05216207_101274</name>
</gene>
<dbReference type="OrthoDB" id="5969911at2"/>
<keyword evidence="3" id="KW-0378">Hydrolase</keyword>
<dbReference type="STRING" id="260086.SAMN05216207_101274"/>
<dbReference type="EMBL" id="FOUY01000012">
    <property type="protein sequence ID" value="SFN30978.1"/>
    <property type="molecule type" value="Genomic_DNA"/>
</dbReference>
<reference evidence="3 4" key="1">
    <citation type="submission" date="2016-10" db="EMBL/GenBank/DDBJ databases">
        <authorList>
            <person name="de Groot N.N."/>
        </authorList>
    </citation>
    <scope>NUCLEOTIDE SEQUENCE [LARGE SCALE GENOMIC DNA]</scope>
    <source>
        <strain evidence="3 4">CGMCC 4.1877</strain>
    </source>
</reference>
<dbReference type="Pfam" id="PF06259">
    <property type="entry name" value="Abhydrolase_8"/>
    <property type="match status" value="1"/>
</dbReference>
<feature type="region of interest" description="Disordered" evidence="1">
    <location>
        <begin position="173"/>
        <end position="192"/>
    </location>
</feature>
<evidence type="ECO:0000313" key="3">
    <source>
        <dbReference type="EMBL" id="SFN30978.1"/>
    </source>
</evidence>
<evidence type="ECO:0000256" key="1">
    <source>
        <dbReference type="SAM" id="MobiDB-lite"/>
    </source>
</evidence>
<feature type="domain" description="DUF1023" evidence="2">
    <location>
        <begin position="293"/>
        <end position="469"/>
    </location>
</feature>
<organism evidence="3 4">
    <name type="scientific">Pseudonocardia ammonioxydans</name>
    <dbReference type="NCBI Taxonomy" id="260086"/>
    <lineage>
        <taxon>Bacteria</taxon>
        <taxon>Bacillati</taxon>
        <taxon>Actinomycetota</taxon>
        <taxon>Actinomycetes</taxon>
        <taxon>Pseudonocardiales</taxon>
        <taxon>Pseudonocardiaceae</taxon>
        <taxon>Pseudonocardia</taxon>
    </lineage>
</organism>
<dbReference type="GO" id="GO:0016787">
    <property type="term" value="F:hydrolase activity"/>
    <property type="evidence" value="ECO:0007669"/>
    <property type="project" value="UniProtKB-KW"/>
</dbReference>
<dbReference type="InterPro" id="IPR010427">
    <property type="entry name" value="DUF1023"/>
</dbReference>
<dbReference type="Proteomes" id="UP000199614">
    <property type="component" value="Unassembled WGS sequence"/>
</dbReference>
<evidence type="ECO:0000259" key="2">
    <source>
        <dbReference type="Pfam" id="PF06259"/>
    </source>
</evidence>
<dbReference type="AlphaFoldDB" id="A0A1I4XYJ2"/>
<keyword evidence="4" id="KW-1185">Reference proteome</keyword>
<accession>A0A1I4XYJ2</accession>
<feature type="region of interest" description="Disordered" evidence="1">
    <location>
        <begin position="461"/>
        <end position="539"/>
    </location>
</feature>
<dbReference type="RefSeq" id="WP_093342550.1">
    <property type="nucleotide sequence ID" value="NZ_FOUY01000012.1"/>
</dbReference>
<evidence type="ECO:0000313" key="4">
    <source>
        <dbReference type="Proteomes" id="UP000199614"/>
    </source>
</evidence>